<dbReference type="PATRIC" id="fig|401562.3.peg.4557"/>
<evidence type="ECO:0000313" key="2">
    <source>
        <dbReference type="Proteomes" id="UP000078272"/>
    </source>
</evidence>
<evidence type="ECO:0008006" key="3">
    <source>
        <dbReference type="Google" id="ProtNLM"/>
    </source>
</evidence>
<evidence type="ECO:0000313" key="1">
    <source>
        <dbReference type="EMBL" id="KTQ85224.1"/>
    </source>
</evidence>
<dbReference type="EMBL" id="LDPZ01000065">
    <property type="protein sequence ID" value="KTQ85224.1"/>
    <property type="molecule type" value="Genomic_DNA"/>
</dbReference>
<comment type="caution">
    <text evidence="1">The sequence shown here is derived from an EMBL/GenBank/DDBJ whole genome shotgun (WGS) entry which is preliminary data.</text>
</comment>
<gene>
    <name evidence="1" type="ORF">NS226_20625</name>
</gene>
<accession>A0A175R3F9</accession>
<protein>
    <recommendedName>
        <fullName evidence="3">DUF2336 domain-containing protein</fullName>
    </recommendedName>
</protein>
<dbReference type="AlphaFoldDB" id="A0A175R3F9"/>
<sequence length="128" mass="14243">MNAAFSREEVLFYEILTEIFSLETSMLERIVSEPTGETLAVALKALKASPADALSILMLLKPAVGLDVATFDSMARFYKALPAEECRSLIVTARHAPLTSPEVYRNVDNTRRDFGRRIARPLNREAKG</sequence>
<dbReference type="Proteomes" id="UP000078272">
    <property type="component" value="Unassembled WGS sequence"/>
</dbReference>
<dbReference type="STRING" id="401562.NS365_13115"/>
<reference evidence="1 2" key="1">
    <citation type="journal article" date="2016" name="Front. Microbiol.">
        <title>Genomic Resource of Rice Seed Associated Bacteria.</title>
        <authorList>
            <person name="Midha S."/>
            <person name="Bansal K."/>
            <person name="Sharma S."/>
            <person name="Kumar N."/>
            <person name="Patil P.P."/>
            <person name="Chaudhry V."/>
            <person name="Patil P.B."/>
        </authorList>
    </citation>
    <scope>NUCLEOTIDE SEQUENCE [LARGE SCALE GENOMIC DNA]</scope>
    <source>
        <strain evidence="1 2">NS226</strain>
    </source>
</reference>
<proteinExistence type="predicted"/>
<organism evidence="1 2">
    <name type="scientific">Aureimonas ureilytica</name>
    <dbReference type="NCBI Taxonomy" id="401562"/>
    <lineage>
        <taxon>Bacteria</taxon>
        <taxon>Pseudomonadati</taxon>
        <taxon>Pseudomonadota</taxon>
        <taxon>Alphaproteobacteria</taxon>
        <taxon>Hyphomicrobiales</taxon>
        <taxon>Aurantimonadaceae</taxon>
        <taxon>Aureimonas</taxon>
    </lineage>
</organism>
<name>A0A175R3F9_9HYPH</name>